<reference evidence="1" key="2">
    <citation type="journal article" date="2022" name="New Phytol.">
        <title>Evolutionary transition to the ectomycorrhizal habit in the genomes of a hyperdiverse lineage of mushroom-forming fungi.</title>
        <authorList>
            <person name="Looney B."/>
            <person name="Miyauchi S."/>
            <person name="Morin E."/>
            <person name="Drula E."/>
            <person name="Courty P.E."/>
            <person name="Kohler A."/>
            <person name="Kuo A."/>
            <person name="LaButti K."/>
            <person name="Pangilinan J."/>
            <person name="Lipzen A."/>
            <person name="Riley R."/>
            <person name="Andreopoulos W."/>
            <person name="He G."/>
            <person name="Johnson J."/>
            <person name="Nolan M."/>
            <person name="Tritt A."/>
            <person name="Barry K.W."/>
            <person name="Grigoriev I.V."/>
            <person name="Nagy L.G."/>
            <person name="Hibbett D."/>
            <person name="Henrissat B."/>
            <person name="Matheny P.B."/>
            <person name="Labbe J."/>
            <person name="Martin F.M."/>
        </authorList>
    </citation>
    <scope>NUCLEOTIDE SEQUENCE</scope>
    <source>
        <strain evidence="1">FP105234-sp</strain>
    </source>
</reference>
<name>A0ACB8R1W1_9AGAM</name>
<organism evidence="1 2">
    <name type="scientific">Auriscalpium vulgare</name>
    <dbReference type="NCBI Taxonomy" id="40419"/>
    <lineage>
        <taxon>Eukaryota</taxon>
        <taxon>Fungi</taxon>
        <taxon>Dikarya</taxon>
        <taxon>Basidiomycota</taxon>
        <taxon>Agaricomycotina</taxon>
        <taxon>Agaricomycetes</taxon>
        <taxon>Russulales</taxon>
        <taxon>Auriscalpiaceae</taxon>
        <taxon>Auriscalpium</taxon>
    </lineage>
</organism>
<comment type="caution">
    <text evidence="1">The sequence shown here is derived from an EMBL/GenBank/DDBJ whole genome shotgun (WGS) entry which is preliminary data.</text>
</comment>
<protein>
    <submittedName>
        <fullName evidence="1">Uncharacterized protein</fullName>
    </submittedName>
</protein>
<evidence type="ECO:0000313" key="1">
    <source>
        <dbReference type="EMBL" id="KAI0038099.1"/>
    </source>
</evidence>
<gene>
    <name evidence="1" type="ORF">FA95DRAFT_1613642</name>
</gene>
<dbReference type="Proteomes" id="UP000814033">
    <property type="component" value="Unassembled WGS sequence"/>
</dbReference>
<dbReference type="EMBL" id="MU276596">
    <property type="protein sequence ID" value="KAI0038099.1"/>
    <property type="molecule type" value="Genomic_DNA"/>
</dbReference>
<evidence type="ECO:0000313" key="2">
    <source>
        <dbReference type="Proteomes" id="UP000814033"/>
    </source>
</evidence>
<reference evidence="1" key="1">
    <citation type="submission" date="2021-02" db="EMBL/GenBank/DDBJ databases">
        <authorList>
            <consortium name="DOE Joint Genome Institute"/>
            <person name="Ahrendt S."/>
            <person name="Looney B.P."/>
            <person name="Miyauchi S."/>
            <person name="Morin E."/>
            <person name="Drula E."/>
            <person name="Courty P.E."/>
            <person name="Chicoki N."/>
            <person name="Fauchery L."/>
            <person name="Kohler A."/>
            <person name="Kuo A."/>
            <person name="Labutti K."/>
            <person name="Pangilinan J."/>
            <person name="Lipzen A."/>
            <person name="Riley R."/>
            <person name="Andreopoulos W."/>
            <person name="He G."/>
            <person name="Johnson J."/>
            <person name="Barry K.W."/>
            <person name="Grigoriev I.V."/>
            <person name="Nagy L."/>
            <person name="Hibbett D."/>
            <person name="Henrissat B."/>
            <person name="Matheny P.B."/>
            <person name="Labbe J."/>
            <person name="Martin F."/>
        </authorList>
    </citation>
    <scope>NUCLEOTIDE SEQUENCE</scope>
    <source>
        <strain evidence="1">FP105234-sp</strain>
    </source>
</reference>
<accession>A0ACB8R1W1</accession>
<keyword evidence="2" id="KW-1185">Reference proteome</keyword>
<proteinExistence type="predicted"/>
<sequence>MESCIRFNVEVAPGRVVVLTLAVSPAREIAVYAAQHRVPNPGLSAWRPSLHCNPQPAAQDELTAAAAAAGTVRKIEVALNVAGGEGGWSEITIEEGFE</sequence>